<dbReference type="GO" id="GO:0016829">
    <property type="term" value="F:lyase activity"/>
    <property type="evidence" value="ECO:0007669"/>
    <property type="project" value="InterPro"/>
</dbReference>
<reference evidence="4 5" key="1">
    <citation type="submission" date="2015-11" db="EMBL/GenBank/DDBJ databases">
        <title>Expanding the genomic diversity of Burkholderia species for the development of highly accurate diagnostics.</title>
        <authorList>
            <person name="Sahl J."/>
            <person name="Keim P."/>
            <person name="Wagner D."/>
        </authorList>
    </citation>
    <scope>NUCLEOTIDE SEQUENCE [LARGE SCALE GENOMIC DNA]</scope>
    <source>
        <strain evidence="4 5">MSMB368WGS</strain>
    </source>
</reference>
<dbReference type="InterPro" id="IPR036148">
    <property type="entry name" value="MmgE/PrpD_sf"/>
</dbReference>
<dbReference type="AlphaFoldDB" id="A0A132EI97"/>
<dbReference type="OrthoDB" id="9791416at2"/>
<evidence type="ECO:0008006" key="6">
    <source>
        <dbReference type="Google" id="ProtNLM"/>
    </source>
</evidence>
<accession>A0A132EI97</accession>
<dbReference type="Pfam" id="PF19305">
    <property type="entry name" value="MmgE_PrpD_C"/>
    <property type="match status" value="1"/>
</dbReference>
<sequence>MKSLTQTLADFVAGTRFDALPGDVVHECKRLLLDTLGCALGAVHTDSGRIAIDYVTQLGGHPSATVIGTPQRLSATSAAYANARLANVLDADDTFPTSTHFGNATVFSALALAELHGRTGSELLAAIAVGFDLGARIGSWMGAPMQIENGKVIGWNELGGPAATITWAAIGASASIAGLDAVQANHAFGIGGSNSPQPTLRKWAQSVEQPMYKYADAGWCAEIGVSAALLARLGSTGFIDILDGNNAFWKFYGSPTHDDTALLSGLGSDWQILNTTYKPWPCCRWIHHPLTAFSRLRARHGLVPDEIERIVVRANPFALTAIFREQHPRDMLSAEFSHAHALAALAHDVPAGPRWYAEATMSDPRIVAFRERVTVTAEPTSSNIAEWMTGGQWRGVPGGVDVHARGEVFGLTADYADGDPWTPETCFSDERIIGKFNVMVGLDADGSGPDELSVAAHAVVDAVMTLDAQPVERLTHVLSTLTRAMATLARH</sequence>
<feature type="domain" description="MmgE/PrpD N-terminal" evidence="2">
    <location>
        <begin position="6"/>
        <end position="254"/>
    </location>
</feature>
<dbReference type="Proteomes" id="UP000062912">
    <property type="component" value="Unassembled WGS sequence"/>
</dbReference>
<dbReference type="EMBL" id="LPJR01000025">
    <property type="protein sequence ID" value="KWF30842.1"/>
    <property type="molecule type" value="Genomic_DNA"/>
</dbReference>
<evidence type="ECO:0000256" key="1">
    <source>
        <dbReference type="ARBA" id="ARBA00006174"/>
    </source>
</evidence>
<protein>
    <recommendedName>
        <fullName evidence="6">2-methylcitrate dehydratase</fullName>
    </recommendedName>
</protein>
<name>A0A132EI97_9BURK</name>
<dbReference type="InterPro" id="IPR045336">
    <property type="entry name" value="MmgE_PrpD_N"/>
</dbReference>
<proteinExistence type="inferred from homology"/>
<evidence type="ECO:0000313" key="4">
    <source>
        <dbReference type="EMBL" id="KWF30842.1"/>
    </source>
</evidence>
<gene>
    <name evidence="4" type="ORF">WT56_12575</name>
</gene>
<evidence type="ECO:0000313" key="5">
    <source>
        <dbReference type="Proteomes" id="UP000062912"/>
    </source>
</evidence>
<evidence type="ECO:0000259" key="3">
    <source>
        <dbReference type="Pfam" id="PF19305"/>
    </source>
</evidence>
<dbReference type="InterPro" id="IPR045337">
    <property type="entry name" value="MmgE_PrpD_C"/>
</dbReference>
<dbReference type="InterPro" id="IPR042188">
    <property type="entry name" value="MmgE/PrpD_sf_2"/>
</dbReference>
<dbReference type="InterPro" id="IPR042183">
    <property type="entry name" value="MmgE/PrpD_sf_1"/>
</dbReference>
<comment type="caution">
    <text evidence="4">The sequence shown here is derived from an EMBL/GenBank/DDBJ whole genome shotgun (WGS) entry which is preliminary data.</text>
</comment>
<dbReference type="Pfam" id="PF03972">
    <property type="entry name" value="MmgE_PrpD_N"/>
    <property type="match status" value="1"/>
</dbReference>
<feature type="domain" description="MmgE/PrpD C-terminal" evidence="3">
    <location>
        <begin position="280"/>
        <end position="440"/>
    </location>
</feature>
<dbReference type="SUPFAM" id="SSF103378">
    <property type="entry name" value="2-methylcitrate dehydratase PrpD"/>
    <property type="match status" value="1"/>
</dbReference>
<dbReference type="Gene3D" id="1.10.4100.10">
    <property type="entry name" value="2-methylcitrate dehydratase PrpD"/>
    <property type="match status" value="1"/>
</dbReference>
<dbReference type="PANTHER" id="PTHR16943">
    <property type="entry name" value="2-METHYLCITRATE DEHYDRATASE-RELATED"/>
    <property type="match status" value="1"/>
</dbReference>
<dbReference type="PANTHER" id="PTHR16943:SF8">
    <property type="entry name" value="2-METHYLCITRATE DEHYDRATASE"/>
    <property type="match status" value="1"/>
</dbReference>
<dbReference type="InterPro" id="IPR005656">
    <property type="entry name" value="MmgE_PrpD"/>
</dbReference>
<organism evidence="4 5">
    <name type="scientific">Burkholderia pseudomultivorans</name>
    <dbReference type="NCBI Taxonomy" id="1207504"/>
    <lineage>
        <taxon>Bacteria</taxon>
        <taxon>Pseudomonadati</taxon>
        <taxon>Pseudomonadota</taxon>
        <taxon>Betaproteobacteria</taxon>
        <taxon>Burkholderiales</taxon>
        <taxon>Burkholderiaceae</taxon>
        <taxon>Burkholderia</taxon>
        <taxon>Burkholderia cepacia complex</taxon>
    </lineage>
</organism>
<dbReference type="Gene3D" id="3.30.1330.120">
    <property type="entry name" value="2-methylcitrate dehydratase PrpD"/>
    <property type="match status" value="1"/>
</dbReference>
<dbReference type="RefSeq" id="WP_060241030.1">
    <property type="nucleotide sequence ID" value="NZ_LPJR01000025.1"/>
</dbReference>
<comment type="similarity">
    <text evidence="1">Belongs to the PrpD family.</text>
</comment>
<evidence type="ECO:0000259" key="2">
    <source>
        <dbReference type="Pfam" id="PF03972"/>
    </source>
</evidence>